<evidence type="ECO:0000313" key="3">
    <source>
        <dbReference type="EMBL" id="OLP98102.1"/>
    </source>
</evidence>
<evidence type="ECO:0000259" key="2">
    <source>
        <dbReference type="Pfam" id="PF07728"/>
    </source>
</evidence>
<keyword evidence="4" id="KW-1185">Reference proteome</keyword>
<feature type="domain" description="ATPase dynein-related AAA" evidence="2">
    <location>
        <begin position="76"/>
        <end position="228"/>
    </location>
</feature>
<proteinExistence type="predicted"/>
<feature type="region of interest" description="Disordered" evidence="1">
    <location>
        <begin position="35"/>
        <end position="54"/>
    </location>
</feature>
<dbReference type="InterPro" id="IPR011704">
    <property type="entry name" value="ATPase_dyneun-rel_AAA"/>
</dbReference>
<dbReference type="AlphaFoldDB" id="A0A1Q9DSF0"/>
<dbReference type="PANTHER" id="PTHR21610">
    <property type="entry name" value="VON WILLEBRAND FACTOR A DOMAIN-CONTAINING PROTEIN 8"/>
    <property type="match status" value="1"/>
</dbReference>
<dbReference type="EMBL" id="LSRX01000408">
    <property type="protein sequence ID" value="OLP98102.1"/>
    <property type="molecule type" value="Genomic_DNA"/>
</dbReference>
<dbReference type="GO" id="GO:0005737">
    <property type="term" value="C:cytoplasm"/>
    <property type="evidence" value="ECO:0007669"/>
    <property type="project" value="TreeGrafter"/>
</dbReference>
<dbReference type="SUPFAM" id="SSF68906">
    <property type="entry name" value="SAP domain"/>
    <property type="match status" value="1"/>
</dbReference>
<evidence type="ECO:0000313" key="4">
    <source>
        <dbReference type="Proteomes" id="UP000186817"/>
    </source>
</evidence>
<sequence>MTDEKSTSHPEWNMMSCERRVVSIGDVSMSASDNLTPLVPTVPPRRGGLHREGGELPSSELATLRWMMQKALLRQDMFLLGPPGPLLRHTVFRFCELLRREVEYVGITRDTGEADLKQRCEICSGSVKYVDQAPVRAAIHGRVLVLEGIEKAERNVLPLLNNLLENREMSLEDRRFLLAPERAKQLRAQFGSHKEFSQLVPVHEDFLVVALGMPERGNPLDPPLRSRFAALQLPSSLPSELVGSLAQLAPSLPTSSVERLLAAAATLQDLAEGDLDSLKIPGLDIAGLGCAVRVLEAFPGTDMQSVFKRVYPAAEIVPLQEQEVALIKKVLAELQSSSVSYSLEDVSLAHGEVSEKLPAARLRFRKCVSGRHTDNVVEALAACGPFLRASDHKSESVNLEKDIASEEGEAHQLRSLSAKELRTWLSVRGVSHTGCFEKAEFLARAQDHLKQVQGNNHAPRPVGILSRSLFSQLLSTLAKLAMTNSPSGLRNPVGDAIMAFHMRPSS</sequence>
<accession>A0A1Q9DSF0</accession>
<comment type="caution">
    <text evidence="3">The sequence shown here is derived from an EMBL/GenBank/DDBJ whole genome shotgun (WGS) entry which is preliminary data.</text>
</comment>
<dbReference type="Pfam" id="PF07728">
    <property type="entry name" value="AAA_5"/>
    <property type="match status" value="1"/>
</dbReference>
<dbReference type="GO" id="GO:0005524">
    <property type="term" value="F:ATP binding"/>
    <property type="evidence" value="ECO:0007669"/>
    <property type="project" value="InterPro"/>
</dbReference>
<dbReference type="Proteomes" id="UP000186817">
    <property type="component" value="Unassembled WGS sequence"/>
</dbReference>
<dbReference type="PANTHER" id="PTHR21610:SF9">
    <property type="entry name" value="VON WILLEBRAND FACTOR A DOMAIN-CONTAINING PROTEIN 8"/>
    <property type="match status" value="1"/>
</dbReference>
<dbReference type="SUPFAM" id="SSF52540">
    <property type="entry name" value="P-loop containing nucleoside triphosphate hydrolases"/>
    <property type="match status" value="1"/>
</dbReference>
<reference evidence="3 4" key="1">
    <citation type="submission" date="2016-02" db="EMBL/GenBank/DDBJ databases">
        <title>Genome analysis of coral dinoflagellate symbionts highlights evolutionary adaptations to a symbiotic lifestyle.</title>
        <authorList>
            <person name="Aranda M."/>
            <person name="Li Y."/>
            <person name="Liew Y.J."/>
            <person name="Baumgarten S."/>
            <person name="Simakov O."/>
            <person name="Wilson M."/>
            <person name="Piel J."/>
            <person name="Ashoor H."/>
            <person name="Bougouffa S."/>
            <person name="Bajic V.B."/>
            <person name="Ryu T."/>
            <person name="Ravasi T."/>
            <person name="Bayer T."/>
            <person name="Micklem G."/>
            <person name="Kim H."/>
            <person name="Bhak J."/>
            <person name="Lajeunesse T.C."/>
            <person name="Voolstra C.R."/>
        </authorList>
    </citation>
    <scope>NUCLEOTIDE SEQUENCE [LARGE SCALE GENOMIC DNA]</scope>
    <source>
        <strain evidence="3 4">CCMP2467</strain>
    </source>
</reference>
<dbReference type="InterPro" id="IPR039891">
    <property type="entry name" value="VWA8"/>
</dbReference>
<gene>
    <name evidence="3" type="primary">VWA8</name>
    <name evidence="3" type="ORF">AK812_SmicGene19481</name>
</gene>
<dbReference type="InterPro" id="IPR027417">
    <property type="entry name" value="P-loop_NTPase"/>
</dbReference>
<organism evidence="3 4">
    <name type="scientific">Symbiodinium microadriaticum</name>
    <name type="common">Dinoflagellate</name>
    <name type="synonym">Zooxanthella microadriatica</name>
    <dbReference type="NCBI Taxonomy" id="2951"/>
    <lineage>
        <taxon>Eukaryota</taxon>
        <taxon>Sar</taxon>
        <taxon>Alveolata</taxon>
        <taxon>Dinophyceae</taxon>
        <taxon>Suessiales</taxon>
        <taxon>Symbiodiniaceae</taxon>
        <taxon>Symbiodinium</taxon>
    </lineage>
</organism>
<dbReference type="OrthoDB" id="5186at2759"/>
<protein>
    <submittedName>
        <fullName evidence="3">von Willebrand factor A domain-containing protein 8</fullName>
    </submittedName>
</protein>
<name>A0A1Q9DSF0_SYMMI</name>
<dbReference type="Gene3D" id="3.40.50.300">
    <property type="entry name" value="P-loop containing nucleotide triphosphate hydrolases"/>
    <property type="match status" value="1"/>
</dbReference>
<dbReference type="InterPro" id="IPR036361">
    <property type="entry name" value="SAP_dom_sf"/>
</dbReference>
<evidence type="ECO:0000256" key="1">
    <source>
        <dbReference type="SAM" id="MobiDB-lite"/>
    </source>
</evidence>
<dbReference type="GO" id="GO:0016887">
    <property type="term" value="F:ATP hydrolysis activity"/>
    <property type="evidence" value="ECO:0007669"/>
    <property type="project" value="InterPro"/>
</dbReference>